<dbReference type="GO" id="GO:0017004">
    <property type="term" value="P:cytochrome complex assembly"/>
    <property type="evidence" value="ECO:0007669"/>
    <property type="project" value="UniProtKB-KW"/>
</dbReference>
<dbReference type="AlphaFoldDB" id="A0AAX2AC15"/>
<dbReference type="KEGG" id="amyt:AMYT_1377"/>
<feature type="transmembrane region" description="Helical" evidence="6">
    <location>
        <begin position="699"/>
        <end position="715"/>
    </location>
</feature>
<dbReference type="PANTHER" id="PTHR30071">
    <property type="entry name" value="HEME EXPORTER PROTEIN C"/>
    <property type="match status" value="1"/>
</dbReference>
<reference evidence="9 10" key="1">
    <citation type="submission" date="2017-09" db="EMBL/GenBank/DDBJ databases">
        <title>Genomics of the genus Arcobacter.</title>
        <authorList>
            <person name="Perez-Cataluna A."/>
            <person name="Figueras M.J."/>
            <person name="Salas-Masso N."/>
        </authorList>
    </citation>
    <scope>NUCLEOTIDE SEQUENCE [LARGE SCALE GENOMIC DNA]</scope>
    <source>
        <strain evidence="9 10">CECT 7386</strain>
    </source>
</reference>
<dbReference type="Proteomes" id="UP000290092">
    <property type="component" value="Unassembled WGS sequence"/>
</dbReference>
<gene>
    <name evidence="9" type="ORF">CP985_13685</name>
</gene>
<evidence type="ECO:0000256" key="5">
    <source>
        <dbReference type="ARBA" id="ARBA00023136"/>
    </source>
</evidence>
<keyword evidence="10" id="KW-1185">Reference proteome</keyword>
<evidence type="ECO:0000256" key="1">
    <source>
        <dbReference type="ARBA" id="ARBA00004141"/>
    </source>
</evidence>
<feature type="transmembrane region" description="Helical" evidence="6">
    <location>
        <begin position="759"/>
        <end position="787"/>
    </location>
</feature>
<evidence type="ECO:0000259" key="7">
    <source>
        <dbReference type="Pfam" id="PF01578"/>
    </source>
</evidence>
<feature type="transmembrane region" description="Helical" evidence="6">
    <location>
        <begin position="7"/>
        <end position="28"/>
    </location>
</feature>
<dbReference type="InterPro" id="IPR007816">
    <property type="entry name" value="ResB-like_domain"/>
</dbReference>
<feature type="transmembrane region" description="Helical" evidence="6">
    <location>
        <begin position="807"/>
        <end position="827"/>
    </location>
</feature>
<proteinExistence type="predicted"/>
<feature type="transmembrane region" description="Helical" evidence="6">
    <location>
        <begin position="78"/>
        <end position="97"/>
    </location>
</feature>
<dbReference type="Pfam" id="PF01578">
    <property type="entry name" value="Cytochrom_C_asm"/>
    <property type="match status" value="1"/>
</dbReference>
<evidence type="ECO:0000256" key="6">
    <source>
        <dbReference type="SAM" id="Phobius"/>
    </source>
</evidence>
<feature type="transmembrane region" description="Helical" evidence="6">
    <location>
        <begin position="629"/>
        <end position="653"/>
    </location>
</feature>
<dbReference type="Pfam" id="PF05140">
    <property type="entry name" value="ResB"/>
    <property type="match status" value="2"/>
</dbReference>
<feature type="transmembrane region" description="Helical" evidence="6">
    <location>
        <begin position="720"/>
        <end position="739"/>
    </location>
</feature>
<evidence type="ECO:0000256" key="4">
    <source>
        <dbReference type="ARBA" id="ARBA00022989"/>
    </source>
</evidence>
<protein>
    <submittedName>
        <fullName evidence="9">Cytochrome C biogenesis protein</fullName>
    </submittedName>
</protein>
<feature type="domain" description="ResB-like" evidence="8">
    <location>
        <begin position="75"/>
        <end position="139"/>
    </location>
</feature>
<organism evidence="9 10">
    <name type="scientific">Malaciobacter mytili LMG 24559</name>
    <dbReference type="NCBI Taxonomy" id="1032238"/>
    <lineage>
        <taxon>Bacteria</taxon>
        <taxon>Pseudomonadati</taxon>
        <taxon>Campylobacterota</taxon>
        <taxon>Epsilonproteobacteria</taxon>
        <taxon>Campylobacterales</taxon>
        <taxon>Arcobacteraceae</taxon>
        <taxon>Malaciobacter</taxon>
    </lineage>
</organism>
<feature type="transmembrane region" description="Helical" evidence="6">
    <location>
        <begin position="907"/>
        <end position="924"/>
    </location>
</feature>
<comment type="caution">
    <text evidence="9">The sequence shown here is derived from an EMBL/GenBank/DDBJ whole genome shotgun (WGS) entry which is preliminary data.</text>
</comment>
<name>A0AAX2AC15_9BACT</name>
<feature type="transmembrane region" description="Helical" evidence="6">
    <location>
        <begin position="48"/>
        <end position="66"/>
    </location>
</feature>
<accession>A0AAX2AC15</accession>
<dbReference type="InterPro" id="IPR002541">
    <property type="entry name" value="Cyt_c_assembly"/>
</dbReference>
<feature type="domain" description="ResB-like" evidence="8">
    <location>
        <begin position="211"/>
        <end position="302"/>
    </location>
</feature>
<evidence type="ECO:0000256" key="3">
    <source>
        <dbReference type="ARBA" id="ARBA00022748"/>
    </source>
</evidence>
<feature type="transmembrane region" description="Helical" evidence="6">
    <location>
        <begin position="842"/>
        <end position="860"/>
    </location>
</feature>
<dbReference type="RefSeq" id="WP_114841814.1">
    <property type="nucleotide sequence ID" value="NZ_CP031219.1"/>
</dbReference>
<dbReference type="InterPro" id="IPR045062">
    <property type="entry name" value="Cyt_c_biogenesis_CcsA/CcmC"/>
</dbReference>
<keyword evidence="5 6" id="KW-0472">Membrane</keyword>
<feature type="transmembrane region" description="Helical" evidence="6">
    <location>
        <begin position="867"/>
        <end position="887"/>
    </location>
</feature>
<evidence type="ECO:0000256" key="2">
    <source>
        <dbReference type="ARBA" id="ARBA00022692"/>
    </source>
</evidence>
<evidence type="ECO:0000313" key="9">
    <source>
        <dbReference type="EMBL" id="RXK12967.1"/>
    </source>
</evidence>
<dbReference type="GO" id="GO:0020037">
    <property type="term" value="F:heme binding"/>
    <property type="evidence" value="ECO:0007669"/>
    <property type="project" value="InterPro"/>
</dbReference>
<keyword evidence="2 6" id="KW-0812">Transmembrane</keyword>
<comment type="subcellular location">
    <subcellularLocation>
        <location evidence="1">Membrane</location>
        <topology evidence="1">Multi-pass membrane protein</topology>
    </subcellularLocation>
</comment>
<feature type="transmembrane region" description="Helical" evidence="6">
    <location>
        <begin position="665"/>
        <end position="687"/>
    </location>
</feature>
<sequence>MKKVIDVLFSFKTTLVLLAILAIGAGIATFIENDYGTSTARVLVYNNLWYEAILVLTTINLGGIIYKYKMWKHPARFIFHSSFVVILIGAAMTRYIGYEGIIQIPEGQTENRMISLEPYLQVKIQQQDATYYKEFQKEFANTIYGQEIEHFSEKFFAGLVTLANNFDHNIKYNNKVLNIKYNDYKYVKKDSSSMGILIVDVTVNGETKTIKLPGKRGQQGVVKVEDFGDTIVTLEYGSKILELPFSIKLRDFQLERYPGSMAPSSYASEVTIIKKDGKSYDYRIFMNRTLFEGNFLFFQSSYFPDEKGTILSVNNDPGKWPTYLGYFLLTLGLIWNLFDKKSRFWKLSKFVSNKSIASFAVACFMAFATTTDLKAQEQVNVVKNPTDMVLNYMNAFKEDSKLTAQKFSHLITQSNGGRMKPIDTLNREILHKLSSANSMFGMQPNQIILGMITRPEIWRHVKMIKIKTPKLKKLLGVEESRKYISFTEVFTKEGKYILQEEAQKASLTKPTERGTFEKDILSLDEKLNVAYMVFNADLFRIFPRVHDGRIDDNNTWYNPLDAFQFFMGKNKEAVETMIRGFVNSVIEEKYEEANKFIDMIQIYQEKVGSNIIPSKTQINNEITFNKLDIFFKLTLAYVLVGFIMLIVAFIVVFNPKIKPEKTTKLFFAILALLFAVHTFGMGFRWVVSGHAPWSNTYESLLYISWSAVFAGVIFFRKSLLALSASVIVAGIFMFTAHLTNIDPQITNLVPVLKSYWLTIHVSVLTASYGFFGLSAILGFMALIMFIFRKNRPHLDEIIRHITAINEISLIIGLAAITIGNFLGGVWANESWGRYWGWDPKETWSYVSIVVYTFIIHMRFVKKLNTPYAFATASLVGFSSILMTYLGVNFYLSGMHSYATGDPVPIPMWAYVTTALVFVTIALAYKNRDLKDTVCHVENQKG</sequence>
<dbReference type="GO" id="GO:0005886">
    <property type="term" value="C:plasma membrane"/>
    <property type="evidence" value="ECO:0007669"/>
    <property type="project" value="TreeGrafter"/>
</dbReference>
<evidence type="ECO:0000313" key="10">
    <source>
        <dbReference type="Proteomes" id="UP000290092"/>
    </source>
</evidence>
<dbReference type="PANTHER" id="PTHR30071:SF1">
    <property type="entry name" value="CYTOCHROME B_B6 PROTEIN-RELATED"/>
    <property type="match status" value="1"/>
</dbReference>
<feature type="domain" description="Cytochrome c assembly protein" evidence="7">
    <location>
        <begin position="693"/>
        <end position="895"/>
    </location>
</feature>
<keyword evidence="4 6" id="KW-1133">Transmembrane helix</keyword>
<dbReference type="EMBL" id="NXID01000067">
    <property type="protein sequence ID" value="RXK12967.1"/>
    <property type="molecule type" value="Genomic_DNA"/>
</dbReference>
<keyword evidence="3" id="KW-0201">Cytochrome c-type biogenesis</keyword>
<evidence type="ECO:0000259" key="8">
    <source>
        <dbReference type="Pfam" id="PF05140"/>
    </source>
</evidence>